<accession>A0A6N4SXI7</accession>
<dbReference type="SMR" id="A0A6N4SXI7"/>
<sequence>MKKRLLLNTDDYGWDLDANAAIIDLLQSDSIHNVTLLANYCDSDVLRAISPFQDRASLGIHVCLNSGQALSGSTRSTLHDACGNFYDSKTLFQRAFFGELNYSDVLLEIKSQYYYLSDHGIDITHADSHQHIHQYPFLSGMITQALHEIGVKNIRRCRPLEVKNIRRYLIYFFYQCTKNNLNKFNSPDVLVTDFTHSGFSFSTDVQPILKKLSLSHYSTIEWMCHPAREDKAGSYLQRKKEYDFLKKCDWDILLNGTGIERSQYRYI</sequence>
<dbReference type="InterPro" id="IPR011330">
    <property type="entry name" value="Glyco_hydro/deAcase_b/a-brl"/>
</dbReference>
<evidence type="ECO:0000313" key="6">
    <source>
        <dbReference type="EMBL" id="ABG61002.1"/>
    </source>
</evidence>
<dbReference type="OrthoDB" id="9774177at2"/>
<evidence type="ECO:0000313" key="7">
    <source>
        <dbReference type="Proteomes" id="UP000001822"/>
    </source>
</evidence>
<keyword evidence="4" id="KW-0460">Magnesium</keyword>
<evidence type="ECO:0008006" key="8">
    <source>
        <dbReference type="Google" id="ProtNLM"/>
    </source>
</evidence>
<dbReference type="GO" id="GO:0016787">
    <property type="term" value="F:hydrolase activity"/>
    <property type="evidence" value="ECO:0007669"/>
    <property type="project" value="UniProtKB-KW"/>
</dbReference>
<proteinExistence type="predicted"/>
<dbReference type="KEGG" id="chu:CHU_3769"/>
<dbReference type="GO" id="GO:0019213">
    <property type="term" value="F:deacetylase activity"/>
    <property type="evidence" value="ECO:0007669"/>
    <property type="project" value="TreeGrafter"/>
</dbReference>
<dbReference type="PANTHER" id="PTHR31609:SF1">
    <property type="entry name" value="CARBOHYDRATE DEACETYLASE"/>
    <property type="match status" value="1"/>
</dbReference>
<organism evidence="6 7">
    <name type="scientific">Cytophaga hutchinsonii (strain ATCC 33406 / DSM 1761 / CIP 103989 / NBRC 15051 / NCIMB 9469 / D465)</name>
    <dbReference type="NCBI Taxonomy" id="269798"/>
    <lineage>
        <taxon>Bacteria</taxon>
        <taxon>Pseudomonadati</taxon>
        <taxon>Bacteroidota</taxon>
        <taxon>Cytophagia</taxon>
        <taxon>Cytophagales</taxon>
        <taxon>Cytophagaceae</taxon>
        <taxon>Cytophaga</taxon>
    </lineage>
</organism>
<protein>
    <recommendedName>
        <fullName evidence="8">ChbG/HpnK family deacetylase</fullName>
    </recommendedName>
</protein>
<name>A0A6N4SXI7_CYTH3</name>
<dbReference type="Gene3D" id="3.20.20.370">
    <property type="entry name" value="Glycoside hydrolase/deacetylase"/>
    <property type="match status" value="1"/>
</dbReference>
<dbReference type="RefSeq" id="WP_011587107.1">
    <property type="nucleotide sequence ID" value="NC_008255.1"/>
</dbReference>
<dbReference type="AlphaFoldDB" id="A0A6N4SXI7"/>
<evidence type="ECO:0000256" key="1">
    <source>
        <dbReference type="ARBA" id="ARBA00001946"/>
    </source>
</evidence>
<keyword evidence="5" id="KW-0119">Carbohydrate metabolism</keyword>
<gene>
    <name evidence="6" type="ordered locus">CHU_3769</name>
</gene>
<dbReference type="GO" id="GO:0046872">
    <property type="term" value="F:metal ion binding"/>
    <property type="evidence" value="ECO:0007669"/>
    <property type="project" value="UniProtKB-KW"/>
</dbReference>
<dbReference type="PANTHER" id="PTHR31609">
    <property type="entry name" value="YDJC DEACETYLASE FAMILY MEMBER"/>
    <property type="match status" value="1"/>
</dbReference>
<comment type="cofactor">
    <cofactor evidence="1">
        <name>Mg(2+)</name>
        <dbReference type="ChEBI" id="CHEBI:18420"/>
    </cofactor>
</comment>
<reference evidence="6 7" key="1">
    <citation type="journal article" date="2007" name="Appl. Environ. Microbiol.">
        <title>Genome sequence of the cellulolytic gliding bacterium Cytophaga hutchinsonii.</title>
        <authorList>
            <person name="Xie G."/>
            <person name="Bruce D.C."/>
            <person name="Challacombe J.F."/>
            <person name="Chertkov O."/>
            <person name="Detter J.C."/>
            <person name="Gilna P."/>
            <person name="Han C.S."/>
            <person name="Lucas S."/>
            <person name="Misra M."/>
            <person name="Myers G.L."/>
            <person name="Richardson P."/>
            <person name="Tapia R."/>
            <person name="Thayer N."/>
            <person name="Thompson L.S."/>
            <person name="Brettin T.S."/>
            <person name="Henrissat B."/>
            <person name="Wilson D.B."/>
            <person name="McBride M.J."/>
        </authorList>
    </citation>
    <scope>NUCLEOTIDE SEQUENCE [LARGE SCALE GENOMIC DNA]</scope>
    <source>
        <strain evidence="7">ATCC 33406 / DSM 1761 / CIP 103989 / NBRC 15051 / NCIMB 9469 / D465</strain>
    </source>
</reference>
<dbReference type="Proteomes" id="UP000001822">
    <property type="component" value="Chromosome"/>
</dbReference>
<dbReference type="CDD" id="cd10788">
    <property type="entry name" value="YdjC_like"/>
    <property type="match status" value="1"/>
</dbReference>
<dbReference type="SUPFAM" id="SSF88713">
    <property type="entry name" value="Glycoside hydrolase/deacetylase"/>
    <property type="match status" value="1"/>
</dbReference>
<dbReference type="GO" id="GO:0005975">
    <property type="term" value="P:carbohydrate metabolic process"/>
    <property type="evidence" value="ECO:0007669"/>
    <property type="project" value="InterPro"/>
</dbReference>
<evidence type="ECO:0000256" key="2">
    <source>
        <dbReference type="ARBA" id="ARBA00022723"/>
    </source>
</evidence>
<keyword evidence="3" id="KW-0378">Hydrolase</keyword>
<keyword evidence="7" id="KW-1185">Reference proteome</keyword>
<evidence type="ECO:0000256" key="5">
    <source>
        <dbReference type="ARBA" id="ARBA00023277"/>
    </source>
</evidence>
<evidence type="ECO:0000256" key="3">
    <source>
        <dbReference type="ARBA" id="ARBA00022801"/>
    </source>
</evidence>
<dbReference type="Pfam" id="PF04794">
    <property type="entry name" value="YdjC"/>
    <property type="match status" value="1"/>
</dbReference>
<dbReference type="EMBL" id="CP000383">
    <property type="protein sequence ID" value="ABG61002.1"/>
    <property type="molecule type" value="Genomic_DNA"/>
</dbReference>
<keyword evidence="2" id="KW-0479">Metal-binding</keyword>
<evidence type="ECO:0000256" key="4">
    <source>
        <dbReference type="ARBA" id="ARBA00022842"/>
    </source>
</evidence>
<dbReference type="InterPro" id="IPR006879">
    <property type="entry name" value="YdjC-like"/>
</dbReference>